<dbReference type="Proteomes" id="UP000324800">
    <property type="component" value="Unassembled WGS sequence"/>
</dbReference>
<accession>A0A5J4VG71</accession>
<dbReference type="EMBL" id="SNRW01007391">
    <property type="protein sequence ID" value="KAA6381316.1"/>
    <property type="molecule type" value="Genomic_DNA"/>
</dbReference>
<proteinExistence type="predicted"/>
<gene>
    <name evidence="1" type="ORF">EZS28_023157</name>
</gene>
<protein>
    <submittedName>
        <fullName evidence="1">Uncharacterized protein</fullName>
    </submittedName>
</protein>
<reference evidence="1 2" key="1">
    <citation type="submission" date="2019-03" db="EMBL/GenBank/DDBJ databases">
        <title>Single cell metagenomics reveals metabolic interactions within the superorganism composed of flagellate Streblomastix strix and complex community of Bacteroidetes bacteria on its surface.</title>
        <authorList>
            <person name="Treitli S.C."/>
            <person name="Kolisko M."/>
            <person name="Husnik F."/>
            <person name="Keeling P."/>
            <person name="Hampl V."/>
        </authorList>
    </citation>
    <scope>NUCLEOTIDE SEQUENCE [LARGE SCALE GENOMIC DNA]</scope>
    <source>
        <strain evidence="1">ST1C</strain>
    </source>
</reference>
<sequence length="271" mass="30404">MQQLENSANSDFAFSAESGTVQMYDQNWYNSGDTAPDQVIPASNTTSKLTIVEGVVGTSIEYARGDHQHPIQLSDVLPAKDIVNGIEGVANTYARSDHTYLVNLSSSIPKRDTETGTGTGTAGTSNSYTRLFSQNYRISLIESDGMAANRYLVNSDLKVQEKKQNKWESIYVTTEGKVTVCFTGIAIFCSSSNNIGSLRHHRRAQRQFSSFFFLSEHEMTQYIESMRYDGEYRDRCLFGAIYALYGVRIRIRMSERVVFEDVLSQNPAIEL</sequence>
<comment type="caution">
    <text evidence="1">The sequence shown here is derived from an EMBL/GenBank/DDBJ whole genome shotgun (WGS) entry which is preliminary data.</text>
</comment>
<organism evidence="1 2">
    <name type="scientific">Streblomastix strix</name>
    <dbReference type="NCBI Taxonomy" id="222440"/>
    <lineage>
        <taxon>Eukaryota</taxon>
        <taxon>Metamonada</taxon>
        <taxon>Preaxostyla</taxon>
        <taxon>Oxymonadida</taxon>
        <taxon>Streblomastigidae</taxon>
        <taxon>Streblomastix</taxon>
    </lineage>
</organism>
<evidence type="ECO:0000313" key="2">
    <source>
        <dbReference type="Proteomes" id="UP000324800"/>
    </source>
</evidence>
<dbReference type="AlphaFoldDB" id="A0A5J4VG71"/>
<evidence type="ECO:0000313" key="1">
    <source>
        <dbReference type="EMBL" id="KAA6381316.1"/>
    </source>
</evidence>
<name>A0A5J4VG71_9EUKA</name>